<keyword evidence="5" id="KW-0997">Cell inner membrane</keyword>
<dbReference type="InterPro" id="IPR051045">
    <property type="entry name" value="TonB-dependent_transducer"/>
</dbReference>
<accession>A0ABS7JXW7</accession>
<keyword evidence="8" id="KW-1133">Transmembrane helix</keyword>
<comment type="caution">
    <text evidence="13">The sequence shown here is derived from an EMBL/GenBank/DDBJ whole genome shotgun (WGS) entry which is preliminary data.</text>
</comment>
<dbReference type="Proteomes" id="UP000782554">
    <property type="component" value="Unassembled WGS sequence"/>
</dbReference>
<evidence type="ECO:0000256" key="4">
    <source>
        <dbReference type="ARBA" id="ARBA00022475"/>
    </source>
</evidence>
<evidence type="ECO:0000256" key="8">
    <source>
        <dbReference type="ARBA" id="ARBA00022989"/>
    </source>
</evidence>
<keyword evidence="3" id="KW-0813">Transport</keyword>
<name>A0ABS7JXW7_9SPHN</name>
<keyword evidence="7" id="KW-0653">Protein transport</keyword>
<keyword evidence="9" id="KW-0472">Membrane</keyword>
<feature type="chain" id="PRO_5045757990" evidence="11">
    <location>
        <begin position="20"/>
        <end position="144"/>
    </location>
</feature>
<sequence length="144" mass="15498">MKIARLIPVLALCASNLAAQELPPISAPGGDPYAAVETPVDRCPNGPPLSASESAIAANGSRRLRANYPREAERRGWTGEVHMRLLIGCDGKVKDCTVLKSSGHDVLDKAGCDNMLDYARFSPATDDEGRPVESFHEMSFKFAL</sequence>
<keyword evidence="4" id="KW-1003">Cell membrane</keyword>
<protein>
    <submittedName>
        <fullName evidence="13">Energy transducer TonB</fullName>
    </submittedName>
</protein>
<reference evidence="13 14" key="1">
    <citation type="submission" date="2021-08" db="EMBL/GenBank/DDBJ databases">
        <title>Comparative Genomics Analysis of the Genus Qipengyuania Reveals Extensive Genetic Diversity and Metabolic Versatility, Including the Description of Fifteen Novel Species.</title>
        <authorList>
            <person name="Liu Y."/>
        </authorList>
    </citation>
    <scope>NUCLEOTIDE SEQUENCE [LARGE SCALE GENOMIC DNA]</scope>
    <source>
        <strain evidence="13 14">YG27</strain>
    </source>
</reference>
<keyword evidence="11" id="KW-0732">Signal</keyword>
<dbReference type="SUPFAM" id="SSF74653">
    <property type="entry name" value="TolA/TonB C-terminal domain"/>
    <property type="match status" value="1"/>
</dbReference>
<keyword evidence="6" id="KW-0812">Transmembrane</keyword>
<evidence type="ECO:0000313" key="14">
    <source>
        <dbReference type="Proteomes" id="UP000782554"/>
    </source>
</evidence>
<feature type="signal peptide" evidence="11">
    <location>
        <begin position="1"/>
        <end position="19"/>
    </location>
</feature>
<dbReference type="PANTHER" id="PTHR33446:SF2">
    <property type="entry name" value="PROTEIN TONB"/>
    <property type="match status" value="1"/>
</dbReference>
<dbReference type="EMBL" id="JAIGNU010000003">
    <property type="protein sequence ID" value="MBX7502493.1"/>
    <property type="molecule type" value="Genomic_DNA"/>
</dbReference>
<evidence type="ECO:0000256" key="10">
    <source>
        <dbReference type="SAM" id="MobiDB-lite"/>
    </source>
</evidence>
<evidence type="ECO:0000256" key="5">
    <source>
        <dbReference type="ARBA" id="ARBA00022519"/>
    </source>
</evidence>
<evidence type="ECO:0000256" key="9">
    <source>
        <dbReference type="ARBA" id="ARBA00023136"/>
    </source>
</evidence>
<dbReference type="Gene3D" id="3.30.1150.10">
    <property type="match status" value="1"/>
</dbReference>
<evidence type="ECO:0000256" key="6">
    <source>
        <dbReference type="ARBA" id="ARBA00022692"/>
    </source>
</evidence>
<evidence type="ECO:0000313" key="13">
    <source>
        <dbReference type="EMBL" id="MBX7502493.1"/>
    </source>
</evidence>
<organism evidence="13 14">
    <name type="scientific">Qipengyuania mesophila</name>
    <dbReference type="NCBI Taxonomy" id="2867246"/>
    <lineage>
        <taxon>Bacteria</taxon>
        <taxon>Pseudomonadati</taxon>
        <taxon>Pseudomonadota</taxon>
        <taxon>Alphaproteobacteria</taxon>
        <taxon>Sphingomonadales</taxon>
        <taxon>Erythrobacteraceae</taxon>
        <taxon>Qipengyuania</taxon>
    </lineage>
</organism>
<dbReference type="PANTHER" id="PTHR33446">
    <property type="entry name" value="PROTEIN TONB-RELATED"/>
    <property type="match status" value="1"/>
</dbReference>
<dbReference type="InterPro" id="IPR006260">
    <property type="entry name" value="TonB/TolA_C"/>
</dbReference>
<evidence type="ECO:0000259" key="12">
    <source>
        <dbReference type="PROSITE" id="PS52015"/>
    </source>
</evidence>
<comment type="similarity">
    <text evidence="2">Belongs to the TonB family.</text>
</comment>
<keyword evidence="14" id="KW-1185">Reference proteome</keyword>
<dbReference type="Pfam" id="PF03544">
    <property type="entry name" value="TonB_C"/>
    <property type="match status" value="1"/>
</dbReference>
<dbReference type="InterPro" id="IPR037682">
    <property type="entry name" value="TonB_C"/>
</dbReference>
<proteinExistence type="inferred from homology"/>
<dbReference type="RefSeq" id="WP_221603680.1">
    <property type="nucleotide sequence ID" value="NZ_JAIGNU010000003.1"/>
</dbReference>
<evidence type="ECO:0000256" key="11">
    <source>
        <dbReference type="SAM" id="SignalP"/>
    </source>
</evidence>
<feature type="domain" description="TonB C-terminal" evidence="12">
    <location>
        <begin position="53"/>
        <end position="144"/>
    </location>
</feature>
<feature type="region of interest" description="Disordered" evidence="10">
    <location>
        <begin position="36"/>
        <end position="56"/>
    </location>
</feature>
<dbReference type="PROSITE" id="PS52015">
    <property type="entry name" value="TONB_CTD"/>
    <property type="match status" value="1"/>
</dbReference>
<evidence type="ECO:0000256" key="3">
    <source>
        <dbReference type="ARBA" id="ARBA00022448"/>
    </source>
</evidence>
<evidence type="ECO:0000256" key="7">
    <source>
        <dbReference type="ARBA" id="ARBA00022927"/>
    </source>
</evidence>
<dbReference type="NCBIfam" id="TIGR01352">
    <property type="entry name" value="tonB_Cterm"/>
    <property type="match status" value="1"/>
</dbReference>
<evidence type="ECO:0000256" key="2">
    <source>
        <dbReference type="ARBA" id="ARBA00006555"/>
    </source>
</evidence>
<evidence type="ECO:0000256" key="1">
    <source>
        <dbReference type="ARBA" id="ARBA00004383"/>
    </source>
</evidence>
<gene>
    <name evidence="13" type="ORF">K3181_13685</name>
</gene>
<comment type="subcellular location">
    <subcellularLocation>
        <location evidence="1">Cell inner membrane</location>
        <topology evidence="1">Single-pass membrane protein</topology>
        <orientation evidence="1">Periplasmic side</orientation>
    </subcellularLocation>
</comment>